<gene>
    <name evidence="1" type="ORF">A3A60_01020</name>
</gene>
<dbReference type="AlphaFoldDB" id="A0A1F5HY78"/>
<sequence>MKSGQILILVLLAIVVVLAVGLSVASRNITNLRTATQSEQSQRAFGAAEGGVEYELAKLDGLKDTIALNGTFTEPGGVDVGDQKAQVTVTGSRKFEDTIPLGNVGQIDLGNADSGKQVKIEWANSNKENEWSGDGPASVEITQVYGTSPYSQKRYFAAGIDARSNENVKSVSGDATLSNCPGFNDTGEYKKCKMVTTLAQARILRIKPFWADTTVRVSGESGFNLPIQTYDVTSTATTDIGVTRRVQVTKTALPQLPAVFDYVLYSESDIKK</sequence>
<dbReference type="EMBL" id="MFBS01000030">
    <property type="protein sequence ID" value="OGE08919.1"/>
    <property type="molecule type" value="Genomic_DNA"/>
</dbReference>
<accession>A0A1F5HY78</accession>
<organism evidence="1 2">
    <name type="scientific">Candidatus Curtissbacteria bacterium RIFCSPLOWO2_01_FULL_42_26</name>
    <dbReference type="NCBI Taxonomy" id="1797729"/>
    <lineage>
        <taxon>Bacteria</taxon>
        <taxon>Candidatus Curtissiibacteriota</taxon>
    </lineage>
</organism>
<evidence type="ECO:0000313" key="1">
    <source>
        <dbReference type="EMBL" id="OGE08919.1"/>
    </source>
</evidence>
<dbReference type="STRING" id="1797729.A3A60_01020"/>
<comment type="caution">
    <text evidence="1">The sequence shown here is derived from an EMBL/GenBank/DDBJ whole genome shotgun (WGS) entry which is preliminary data.</text>
</comment>
<proteinExistence type="predicted"/>
<dbReference type="Proteomes" id="UP000179227">
    <property type="component" value="Unassembled WGS sequence"/>
</dbReference>
<name>A0A1F5HY78_9BACT</name>
<evidence type="ECO:0008006" key="3">
    <source>
        <dbReference type="Google" id="ProtNLM"/>
    </source>
</evidence>
<evidence type="ECO:0000313" key="2">
    <source>
        <dbReference type="Proteomes" id="UP000179227"/>
    </source>
</evidence>
<protein>
    <recommendedName>
        <fullName evidence="3">Type 4 fimbrial biogenesis protein PilX N-terminal domain-containing protein</fullName>
    </recommendedName>
</protein>
<reference evidence="1 2" key="1">
    <citation type="journal article" date="2016" name="Nat. Commun.">
        <title>Thousands of microbial genomes shed light on interconnected biogeochemical processes in an aquifer system.</title>
        <authorList>
            <person name="Anantharaman K."/>
            <person name="Brown C.T."/>
            <person name="Hug L.A."/>
            <person name="Sharon I."/>
            <person name="Castelle C.J."/>
            <person name="Probst A.J."/>
            <person name="Thomas B.C."/>
            <person name="Singh A."/>
            <person name="Wilkins M.J."/>
            <person name="Karaoz U."/>
            <person name="Brodie E.L."/>
            <person name="Williams K.H."/>
            <person name="Hubbard S.S."/>
            <person name="Banfield J.F."/>
        </authorList>
    </citation>
    <scope>NUCLEOTIDE SEQUENCE [LARGE SCALE GENOMIC DNA]</scope>
</reference>